<sequence length="123" mass="13390">MLRIALRPYSPDFAALEMSSGYCGRILPSAVVVTAVFRERADLFGRTPFGRWGAGRATHRATSTHLTGSISKQRMPEQKNHTPDHPKGAHVTNPPLAGGRGSTDCHFLFAYALISCVVTRVDP</sequence>
<organism evidence="2 3">
    <name type="scientific">Pararge aegeria aegeria</name>
    <dbReference type="NCBI Taxonomy" id="348720"/>
    <lineage>
        <taxon>Eukaryota</taxon>
        <taxon>Metazoa</taxon>
        <taxon>Ecdysozoa</taxon>
        <taxon>Arthropoda</taxon>
        <taxon>Hexapoda</taxon>
        <taxon>Insecta</taxon>
        <taxon>Pterygota</taxon>
        <taxon>Neoptera</taxon>
        <taxon>Endopterygota</taxon>
        <taxon>Lepidoptera</taxon>
        <taxon>Glossata</taxon>
        <taxon>Ditrysia</taxon>
        <taxon>Papilionoidea</taxon>
        <taxon>Nymphalidae</taxon>
        <taxon>Satyrinae</taxon>
        <taxon>Satyrini</taxon>
        <taxon>Parargina</taxon>
        <taxon>Pararge</taxon>
    </lineage>
</organism>
<proteinExistence type="predicted"/>
<evidence type="ECO:0000256" key="1">
    <source>
        <dbReference type="SAM" id="MobiDB-lite"/>
    </source>
</evidence>
<name>A0A8S4S9G0_9NEOP</name>
<dbReference type="OrthoDB" id="7368804at2759"/>
<feature type="region of interest" description="Disordered" evidence="1">
    <location>
        <begin position="56"/>
        <end position="93"/>
    </location>
</feature>
<evidence type="ECO:0000313" key="2">
    <source>
        <dbReference type="EMBL" id="CAH2249741.1"/>
    </source>
</evidence>
<feature type="compositionally biased region" description="Basic and acidic residues" evidence="1">
    <location>
        <begin position="74"/>
        <end position="87"/>
    </location>
</feature>
<keyword evidence="3" id="KW-1185">Reference proteome</keyword>
<dbReference type="AlphaFoldDB" id="A0A8S4S9G0"/>
<evidence type="ECO:0000313" key="3">
    <source>
        <dbReference type="Proteomes" id="UP000838756"/>
    </source>
</evidence>
<gene>
    <name evidence="2" type="primary">jg6068</name>
    <name evidence="2" type="ORF">PAEG_LOCUS21953</name>
</gene>
<feature type="compositionally biased region" description="Polar residues" evidence="1">
    <location>
        <begin position="60"/>
        <end position="72"/>
    </location>
</feature>
<accession>A0A8S4S9G0</accession>
<reference evidence="2" key="1">
    <citation type="submission" date="2022-03" db="EMBL/GenBank/DDBJ databases">
        <authorList>
            <person name="Lindestad O."/>
        </authorList>
    </citation>
    <scope>NUCLEOTIDE SEQUENCE</scope>
</reference>
<dbReference type="EMBL" id="CAKXAJ010025999">
    <property type="protein sequence ID" value="CAH2249741.1"/>
    <property type="molecule type" value="Genomic_DNA"/>
</dbReference>
<comment type="caution">
    <text evidence="2">The sequence shown here is derived from an EMBL/GenBank/DDBJ whole genome shotgun (WGS) entry which is preliminary data.</text>
</comment>
<protein>
    <submittedName>
        <fullName evidence="2">Jg6068 protein</fullName>
    </submittedName>
</protein>
<dbReference type="Proteomes" id="UP000838756">
    <property type="component" value="Unassembled WGS sequence"/>
</dbReference>